<keyword evidence="2" id="KW-0436">Ligase</keyword>
<dbReference type="InterPro" id="IPR020845">
    <property type="entry name" value="AMP-binding_CS"/>
</dbReference>
<evidence type="ECO:0000259" key="3">
    <source>
        <dbReference type="Pfam" id="PF00501"/>
    </source>
</evidence>
<comment type="caution">
    <text evidence="5">The sequence shown here is derived from an EMBL/GenBank/DDBJ whole genome shotgun (WGS) entry which is preliminary data.</text>
</comment>
<dbReference type="InterPro" id="IPR025110">
    <property type="entry name" value="AMP-bd_C"/>
</dbReference>
<sequence length="569" mass="61089">MATPATRAEAIAALTAPGMPYALEEATALGRQVRVFANGPASLRALYEQTASELPFLVYQDERLTFREAWLAASRIGHVLVHGCGVRQGDRVAIAMRNYPEWVLAFTAITSIGAVAVAMNGHWQADELLYGLQDSGATVVLADTERLARLTQPQVRAALPQLQCLAVRTAELPPGVRALQAMTEAVGEVPMPPTHIAPDDFATILYTSGSTGHPKGVVSTHRNILAALLSWELDRAVGERVAGLEPPAVPPPQPGTLLAVPLFHVSGLHASYLSCYRMQRRMVAMHRWDAEQAAELIDRERLTSLVAPAAMTGDLVRVAQQKKYSLASLVTLGGGGAPRAPEQVRQIGASFAQALPNTGWGMTETNAIGTGVGGEDYLARPASSGRCALVLELRIVDETGESLPAGQRGELLVRGTSVFPGYWNRPEVNARSFVDGDWFRTGDVAYLDDEGFLFIVDRIKDLIIRGGENIGCGQVEAALLLHPDVHEAAVYAVPDERMGEEVGATVHGAPGLDVEALRTFLAQHLARFEIPRYIQLAPGPLPRTPSGKILKRQIQQAALAAHQGRVASV</sequence>
<feature type="domain" description="AMP-binding enzyme C-terminal" evidence="4">
    <location>
        <begin position="474"/>
        <end position="548"/>
    </location>
</feature>
<dbReference type="Pfam" id="PF13193">
    <property type="entry name" value="AMP-binding_C"/>
    <property type="match status" value="1"/>
</dbReference>
<dbReference type="PANTHER" id="PTHR43201">
    <property type="entry name" value="ACYL-COA SYNTHETASE"/>
    <property type="match status" value="1"/>
</dbReference>
<organism evidence="5 6">
    <name type="scientific">Pseudorhodoferax soli</name>
    <dbReference type="NCBI Taxonomy" id="545864"/>
    <lineage>
        <taxon>Bacteria</taxon>
        <taxon>Pseudomonadati</taxon>
        <taxon>Pseudomonadota</taxon>
        <taxon>Betaproteobacteria</taxon>
        <taxon>Burkholderiales</taxon>
        <taxon>Comamonadaceae</taxon>
    </lineage>
</organism>
<dbReference type="SUPFAM" id="SSF56801">
    <property type="entry name" value="Acetyl-CoA synthetase-like"/>
    <property type="match status" value="1"/>
</dbReference>
<dbReference type="Proteomes" id="UP000252884">
    <property type="component" value="Unassembled WGS sequence"/>
</dbReference>
<dbReference type="GO" id="GO:0006631">
    <property type="term" value="P:fatty acid metabolic process"/>
    <property type="evidence" value="ECO:0007669"/>
    <property type="project" value="TreeGrafter"/>
</dbReference>
<dbReference type="PANTHER" id="PTHR43201:SF5">
    <property type="entry name" value="MEDIUM-CHAIN ACYL-COA LIGASE ACSF2, MITOCHONDRIAL"/>
    <property type="match status" value="1"/>
</dbReference>
<evidence type="ECO:0000313" key="5">
    <source>
        <dbReference type="EMBL" id="RCW73999.1"/>
    </source>
</evidence>
<dbReference type="PROSITE" id="PS00455">
    <property type="entry name" value="AMP_BINDING"/>
    <property type="match status" value="1"/>
</dbReference>
<dbReference type="GO" id="GO:0031956">
    <property type="term" value="F:medium-chain fatty acid-CoA ligase activity"/>
    <property type="evidence" value="ECO:0007669"/>
    <property type="project" value="TreeGrafter"/>
</dbReference>
<evidence type="ECO:0000256" key="1">
    <source>
        <dbReference type="ARBA" id="ARBA00006432"/>
    </source>
</evidence>
<dbReference type="Pfam" id="PF00501">
    <property type="entry name" value="AMP-binding"/>
    <property type="match status" value="1"/>
</dbReference>
<dbReference type="RefSeq" id="WP_114467146.1">
    <property type="nucleotide sequence ID" value="NZ_QPJK01000002.1"/>
</dbReference>
<dbReference type="Gene3D" id="3.40.50.12780">
    <property type="entry name" value="N-terminal domain of ligase-like"/>
    <property type="match status" value="1"/>
</dbReference>
<gene>
    <name evidence="5" type="ORF">DES41_102316</name>
</gene>
<evidence type="ECO:0000256" key="2">
    <source>
        <dbReference type="ARBA" id="ARBA00022598"/>
    </source>
</evidence>
<comment type="similarity">
    <text evidence="1">Belongs to the ATP-dependent AMP-binding enzyme family.</text>
</comment>
<dbReference type="InterPro" id="IPR042099">
    <property type="entry name" value="ANL_N_sf"/>
</dbReference>
<reference evidence="5 6" key="1">
    <citation type="submission" date="2018-07" db="EMBL/GenBank/DDBJ databases">
        <title>Genomic Encyclopedia of Type Strains, Phase IV (KMG-IV): sequencing the most valuable type-strain genomes for metagenomic binning, comparative biology and taxonomic classification.</title>
        <authorList>
            <person name="Goeker M."/>
        </authorList>
    </citation>
    <scope>NUCLEOTIDE SEQUENCE [LARGE SCALE GENOMIC DNA]</scope>
    <source>
        <strain evidence="5 6">DSM 21634</strain>
    </source>
</reference>
<dbReference type="InterPro" id="IPR045851">
    <property type="entry name" value="AMP-bd_C_sf"/>
</dbReference>
<keyword evidence="6" id="KW-1185">Reference proteome</keyword>
<accession>A0A368Y2N7</accession>
<dbReference type="Gene3D" id="3.30.300.30">
    <property type="match status" value="1"/>
</dbReference>
<name>A0A368Y2N7_9BURK</name>
<evidence type="ECO:0000313" key="6">
    <source>
        <dbReference type="Proteomes" id="UP000252884"/>
    </source>
</evidence>
<dbReference type="InterPro" id="IPR000873">
    <property type="entry name" value="AMP-dep_synth/lig_dom"/>
</dbReference>
<protein>
    <submittedName>
        <fullName evidence="5">Long-chain acyl-CoA synthetase</fullName>
    </submittedName>
</protein>
<dbReference type="OrthoDB" id="9766486at2"/>
<dbReference type="EMBL" id="QPJK01000002">
    <property type="protein sequence ID" value="RCW73999.1"/>
    <property type="molecule type" value="Genomic_DNA"/>
</dbReference>
<proteinExistence type="inferred from homology"/>
<evidence type="ECO:0000259" key="4">
    <source>
        <dbReference type="Pfam" id="PF13193"/>
    </source>
</evidence>
<feature type="domain" description="AMP-dependent synthetase/ligase" evidence="3">
    <location>
        <begin position="53"/>
        <end position="423"/>
    </location>
</feature>
<dbReference type="AlphaFoldDB" id="A0A368Y2N7"/>